<keyword evidence="2" id="KW-1185">Reference proteome</keyword>
<dbReference type="EMBL" id="AMXN01000009">
    <property type="protein sequence ID" value="ELS59539.1"/>
    <property type="molecule type" value="Genomic_DNA"/>
</dbReference>
<evidence type="ECO:0000313" key="2">
    <source>
        <dbReference type="Proteomes" id="UP000011182"/>
    </source>
</evidence>
<accession>A0A9W5PBF2</accession>
<dbReference type="AlphaFoldDB" id="A0A9W5PBF2"/>
<comment type="caution">
    <text evidence="1">The sequence shown here is derived from an EMBL/GenBank/DDBJ whole genome shotgun (WGS) entry which is preliminary data.</text>
</comment>
<evidence type="ECO:0000313" key="1">
    <source>
        <dbReference type="EMBL" id="ELS59539.1"/>
    </source>
</evidence>
<gene>
    <name evidence="1" type="ORF">BSI_39200</name>
</gene>
<name>A0A9W5PBF2_9BACI</name>
<reference evidence="1 2" key="1">
    <citation type="journal article" date="2014" name="Syst. Appl. Microbiol.">
        <title>Genomic insights into the taxonomic status of the three subspecies of Bacillus subtilis.</title>
        <authorList>
            <person name="Yi H."/>
            <person name="Chun J."/>
            <person name="Cha C.J."/>
        </authorList>
    </citation>
    <scope>NUCLEOTIDE SEQUENCE [LARGE SCALE GENOMIC DNA]</scope>
    <source>
        <strain evidence="1 2">KCTC 13429</strain>
    </source>
</reference>
<sequence length="82" mass="9712">MYKVNFVHLLIMINKLIILRNKQLEDYLLESENLTKSVFVYSLDSSALYNDKEEKLNQIYFNLTFIKSSCKAKKMVKLKDSI</sequence>
<proteinExistence type="predicted"/>
<dbReference type="Proteomes" id="UP000011182">
    <property type="component" value="Unassembled WGS sequence"/>
</dbReference>
<organism evidence="1 2">
    <name type="scientific">Bacillus inaquosorum KCTC 13429</name>
    <dbReference type="NCBI Taxonomy" id="1236548"/>
    <lineage>
        <taxon>Bacteria</taxon>
        <taxon>Bacillati</taxon>
        <taxon>Bacillota</taxon>
        <taxon>Bacilli</taxon>
        <taxon>Bacillales</taxon>
        <taxon>Bacillaceae</taxon>
        <taxon>Bacillus</taxon>
    </lineage>
</organism>
<protein>
    <submittedName>
        <fullName evidence="1">Uncharacterized protein</fullName>
    </submittedName>
</protein>